<gene>
    <name evidence="1" type="ORF">SCFA_2290004</name>
</gene>
<proteinExistence type="predicted"/>
<evidence type="ECO:0000313" key="1">
    <source>
        <dbReference type="EMBL" id="VFU13736.1"/>
    </source>
</evidence>
<protein>
    <submittedName>
        <fullName evidence="1">Uncharacterized protein</fullName>
    </submittedName>
</protein>
<sequence length="55" mass="5941">MVMKGKSRWPAFFREGGPLDWKPSLELGPLKFAPELQLNVAQVGGAGSSTVIGRQ</sequence>
<name>A0A485M450_9ZZZZ</name>
<organism evidence="1">
    <name type="scientific">anaerobic digester metagenome</name>
    <dbReference type="NCBI Taxonomy" id="1263854"/>
    <lineage>
        <taxon>unclassified sequences</taxon>
        <taxon>metagenomes</taxon>
        <taxon>ecological metagenomes</taxon>
    </lineage>
</organism>
<reference evidence="1" key="1">
    <citation type="submission" date="2019-03" db="EMBL/GenBank/DDBJ databases">
        <authorList>
            <person name="Hao L."/>
        </authorList>
    </citation>
    <scope>NUCLEOTIDE SEQUENCE</scope>
</reference>
<dbReference type="AlphaFoldDB" id="A0A485M450"/>
<dbReference type="EMBL" id="CAADRN010000145">
    <property type="protein sequence ID" value="VFU13736.1"/>
    <property type="molecule type" value="Genomic_DNA"/>
</dbReference>
<accession>A0A485M450</accession>